<evidence type="ECO:0000313" key="7">
    <source>
        <dbReference type="EMBL" id="KAK8063782.1"/>
    </source>
</evidence>
<feature type="compositionally biased region" description="Basic and acidic residues" evidence="5">
    <location>
        <begin position="329"/>
        <end position="339"/>
    </location>
</feature>
<evidence type="ECO:0000313" key="8">
    <source>
        <dbReference type="Proteomes" id="UP001446871"/>
    </source>
</evidence>
<dbReference type="Proteomes" id="UP001446871">
    <property type="component" value="Unassembled WGS sequence"/>
</dbReference>
<dbReference type="InterPro" id="IPR007568">
    <property type="entry name" value="RTA1"/>
</dbReference>
<keyword evidence="4 6" id="KW-0472">Membrane</keyword>
<evidence type="ECO:0000256" key="3">
    <source>
        <dbReference type="ARBA" id="ARBA00022989"/>
    </source>
</evidence>
<evidence type="ECO:0000256" key="6">
    <source>
        <dbReference type="SAM" id="Phobius"/>
    </source>
</evidence>
<evidence type="ECO:0000256" key="2">
    <source>
        <dbReference type="ARBA" id="ARBA00022692"/>
    </source>
</evidence>
<feature type="transmembrane region" description="Helical" evidence="6">
    <location>
        <begin position="257"/>
        <end position="277"/>
    </location>
</feature>
<evidence type="ECO:0000256" key="4">
    <source>
        <dbReference type="ARBA" id="ARBA00023136"/>
    </source>
</evidence>
<name>A0ABR1UXW6_9PEZI</name>
<comment type="subcellular location">
    <subcellularLocation>
        <location evidence="1">Membrane</location>
        <topology evidence="1">Multi-pass membrane protein</topology>
    </subcellularLocation>
</comment>
<evidence type="ECO:0000256" key="1">
    <source>
        <dbReference type="ARBA" id="ARBA00004141"/>
    </source>
</evidence>
<evidence type="ECO:0000256" key="5">
    <source>
        <dbReference type="SAM" id="MobiDB-lite"/>
    </source>
</evidence>
<feature type="transmembrane region" description="Helical" evidence="6">
    <location>
        <begin position="20"/>
        <end position="37"/>
    </location>
</feature>
<proteinExistence type="predicted"/>
<dbReference type="Pfam" id="PF04479">
    <property type="entry name" value="RTA1"/>
    <property type="match status" value="1"/>
</dbReference>
<dbReference type="PANTHER" id="PTHR31465">
    <property type="entry name" value="PROTEIN RTA1-RELATED"/>
    <property type="match status" value="1"/>
</dbReference>
<feature type="transmembrane region" description="Helical" evidence="6">
    <location>
        <begin position="44"/>
        <end position="63"/>
    </location>
</feature>
<feature type="transmembrane region" description="Helical" evidence="6">
    <location>
        <begin position="83"/>
        <end position="101"/>
    </location>
</feature>
<keyword evidence="3 6" id="KW-1133">Transmembrane helix</keyword>
<accession>A0ABR1UXW6</accession>
<reference evidence="7 8" key="1">
    <citation type="submission" date="2023-01" db="EMBL/GenBank/DDBJ databases">
        <title>Analysis of 21 Apiospora genomes using comparative genomics revels a genus with tremendous synthesis potential of carbohydrate active enzymes and secondary metabolites.</title>
        <authorList>
            <person name="Sorensen T."/>
        </authorList>
    </citation>
    <scope>NUCLEOTIDE SEQUENCE [LARGE SCALE GENOMIC DNA]</scope>
    <source>
        <strain evidence="7 8">CBS 83171</strain>
    </source>
</reference>
<feature type="transmembrane region" description="Helical" evidence="6">
    <location>
        <begin position="113"/>
        <end position="138"/>
    </location>
</feature>
<feature type="transmembrane region" description="Helical" evidence="6">
    <location>
        <begin position="158"/>
        <end position="185"/>
    </location>
</feature>
<gene>
    <name evidence="7" type="ORF">PG996_008434</name>
</gene>
<comment type="caution">
    <text evidence="7">The sequence shown here is derived from an EMBL/GenBank/DDBJ whole genome shotgun (WGS) entry which is preliminary data.</text>
</comment>
<feature type="transmembrane region" description="Helical" evidence="6">
    <location>
        <begin position="206"/>
        <end position="230"/>
    </location>
</feature>
<keyword evidence="2 6" id="KW-0812">Transmembrane</keyword>
<sequence length="441" mass="49805">MAYGDPVPWSLYIYKPNKVLPIVFAALYAISAIFHLWQCHRYKAWRVVGLHPICGILFVVGYATRAWAARGRNYIYDEDNPASLGIFVVSQVLIYCAPPLLELANYHILARLFYYVPYLAIIPGRQVMGIFGGIMLVVEGLNGLGAALGTNPNITNTSIGIGIMLAANAVQVVVIVTFLVLAGLFHHRCTTRGAKKDKVPPRDRRGIRQILLTLYVSMLVILLRCVYRLAEHTGDNHIEYDDPEAIKKTHPFLRYEYYLYIFEAGLMLFNSGLWNVFHPGRFLPRTVQIFLARDGGRVEVAQPDDYREPWQKVLHVLTMCVAYRKDDGCPRPSRKERAGMVDPPSEGGYDSARQPPMTYETTGAARGKYYAHNSGDGRRNPPSASSPVEIVLNIFTFGLYGALSSSPRHKNRRSRSFQELGEYPLADRRGSHERLRVPDYH</sequence>
<dbReference type="PANTHER" id="PTHR31465:SF34">
    <property type="entry name" value="DOMAIN PROTEIN, PUTATIVE (AFU_ORTHOLOGUE AFUA_3G00480)-RELATED"/>
    <property type="match status" value="1"/>
</dbReference>
<organism evidence="7 8">
    <name type="scientific">Apiospora saccharicola</name>
    <dbReference type="NCBI Taxonomy" id="335842"/>
    <lineage>
        <taxon>Eukaryota</taxon>
        <taxon>Fungi</taxon>
        <taxon>Dikarya</taxon>
        <taxon>Ascomycota</taxon>
        <taxon>Pezizomycotina</taxon>
        <taxon>Sordariomycetes</taxon>
        <taxon>Xylariomycetidae</taxon>
        <taxon>Amphisphaeriales</taxon>
        <taxon>Apiosporaceae</taxon>
        <taxon>Apiospora</taxon>
    </lineage>
</organism>
<dbReference type="EMBL" id="JAQQWM010000005">
    <property type="protein sequence ID" value="KAK8063782.1"/>
    <property type="molecule type" value="Genomic_DNA"/>
</dbReference>
<keyword evidence="8" id="KW-1185">Reference proteome</keyword>
<protein>
    <submittedName>
        <fullName evidence="7">RTA1 domain protein</fullName>
    </submittedName>
</protein>
<feature type="region of interest" description="Disordered" evidence="5">
    <location>
        <begin position="329"/>
        <end position="358"/>
    </location>
</feature>